<dbReference type="RefSeq" id="WP_377856980.1">
    <property type="nucleotide sequence ID" value="NZ_JBHLZU010000020.1"/>
</dbReference>
<dbReference type="Proteomes" id="UP001589693">
    <property type="component" value="Unassembled WGS sequence"/>
</dbReference>
<comment type="caution">
    <text evidence="9">The sequence shown here is derived from an EMBL/GenBank/DDBJ whole genome shotgun (WGS) entry which is preliminary data.</text>
</comment>
<dbReference type="PANTHER" id="PTHR42707">
    <property type="entry name" value="ACYL-COA DEHYDROGENASE"/>
    <property type="match status" value="1"/>
</dbReference>
<evidence type="ECO:0000256" key="5">
    <source>
        <dbReference type="RuleBase" id="RU362125"/>
    </source>
</evidence>
<evidence type="ECO:0000313" key="9">
    <source>
        <dbReference type="EMBL" id="MFB9907227.1"/>
    </source>
</evidence>
<dbReference type="InterPro" id="IPR036250">
    <property type="entry name" value="AcylCo_DH-like_C"/>
</dbReference>
<feature type="domain" description="Acyl-CoA oxidase/dehydrogenase middle" evidence="7">
    <location>
        <begin position="181"/>
        <end position="272"/>
    </location>
</feature>
<comment type="similarity">
    <text evidence="2 5">Belongs to the acyl-CoA dehydrogenase family.</text>
</comment>
<comment type="cofactor">
    <cofactor evidence="1 5">
        <name>FAD</name>
        <dbReference type="ChEBI" id="CHEBI:57692"/>
    </cofactor>
</comment>
<dbReference type="Gene3D" id="6.10.250.600">
    <property type="match status" value="1"/>
</dbReference>
<gene>
    <name evidence="9" type="ORF">ACFFQA_25100</name>
</gene>
<keyword evidence="3 5" id="KW-0285">Flavoprotein</keyword>
<evidence type="ECO:0000313" key="10">
    <source>
        <dbReference type="Proteomes" id="UP001589693"/>
    </source>
</evidence>
<keyword evidence="10" id="KW-1185">Reference proteome</keyword>
<evidence type="ECO:0000256" key="4">
    <source>
        <dbReference type="ARBA" id="ARBA00022827"/>
    </source>
</evidence>
<sequence length="537" mass="57560">MPLGDFVTHQVTNQPPVLAEFDALACDPALTSAITGTDLLPGLTEIGRRTGSAEAREHGRLANENPPVLRTHDRWGNRVDEVEFHPSWHWLMSQAVEFGLHAAPWAPDAGRDAHLARAASFYLWSQVESGHGCPISMTYASIPALRHSPELAERFEPGLRSRSYDFGLREPSSKAGLLAGMSMTEKQGGSDVRANTTTATPLADGGYRLVGHKWFTSAPMNDLFLTLAQAPGGLTCFVLPRVLPDGSRNPIRLQRLKDKLGNKSNASSEIEYAGAIGWRVGEEGRGIPTIIEMVSMTRLDCVIGSASTMRAALTEAAHHVAHRSAFGSRLADTPLMSAVVADLALESEAATAVAMRLARAVDAGERSLLRLALPVSKYYVCKRCPISVAEALECLGGNGYVEESGLPRLYRDAPLNSIWEGSGNVTALDALRAMAKEPSTVDSLLAEIDLAAGADARLDAGVADLRKELADPHPARARRLAELAALCLQGSLLLRESPTHVAEGFLATRFGTETTRTFGTLPRGLDTAALVERVTPA</sequence>
<evidence type="ECO:0000256" key="3">
    <source>
        <dbReference type="ARBA" id="ARBA00022630"/>
    </source>
</evidence>
<feature type="domain" description="Acyl-CoA dehydrogenase/oxidase C-terminal" evidence="6">
    <location>
        <begin position="284"/>
        <end position="433"/>
    </location>
</feature>
<dbReference type="PROSITE" id="PS00073">
    <property type="entry name" value="ACYL_COA_DH_2"/>
    <property type="match status" value="1"/>
</dbReference>
<evidence type="ECO:0000259" key="7">
    <source>
        <dbReference type="Pfam" id="PF02770"/>
    </source>
</evidence>
<evidence type="ECO:0000259" key="8">
    <source>
        <dbReference type="Pfam" id="PF18158"/>
    </source>
</evidence>
<dbReference type="Gene3D" id="2.40.110.20">
    <property type="match status" value="1"/>
</dbReference>
<dbReference type="SUPFAM" id="SSF47203">
    <property type="entry name" value="Acyl-CoA dehydrogenase C-terminal domain-like"/>
    <property type="match status" value="1"/>
</dbReference>
<organism evidence="9 10">
    <name type="scientific">Allokutzneria oryzae</name>
    <dbReference type="NCBI Taxonomy" id="1378989"/>
    <lineage>
        <taxon>Bacteria</taxon>
        <taxon>Bacillati</taxon>
        <taxon>Actinomycetota</taxon>
        <taxon>Actinomycetes</taxon>
        <taxon>Pseudonocardiales</taxon>
        <taxon>Pseudonocardiaceae</taxon>
        <taxon>Allokutzneria</taxon>
    </lineage>
</organism>
<evidence type="ECO:0000259" key="6">
    <source>
        <dbReference type="Pfam" id="PF00441"/>
    </source>
</evidence>
<keyword evidence="4 5" id="KW-0274">FAD</keyword>
<reference evidence="9 10" key="1">
    <citation type="submission" date="2024-09" db="EMBL/GenBank/DDBJ databases">
        <authorList>
            <person name="Sun Q."/>
            <person name="Mori K."/>
        </authorList>
    </citation>
    <scope>NUCLEOTIDE SEQUENCE [LARGE SCALE GENOMIC DNA]</scope>
    <source>
        <strain evidence="9 10">TBRC 7907</strain>
    </source>
</reference>
<dbReference type="PANTHER" id="PTHR42707:SF3">
    <property type="entry name" value="ACYL-COA DEHYDROGENASE AIDB-RELATED"/>
    <property type="match status" value="1"/>
</dbReference>
<dbReference type="EMBL" id="JBHLZU010000020">
    <property type="protein sequence ID" value="MFB9907227.1"/>
    <property type="molecule type" value="Genomic_DNA"/>
</dbReference>
<dbReference type="Pfam" id="PF00441">
    <property type="entry name" value="Acyl-CoA_dh_1"/>
    <property type="match status" value="1"/>
</dbReference>
<dbReference type="Pfam" id="PF18158">
    <property type="entry name" value="AidB_N"/>
    <property type="match status" value="1"/>
</dbReference>
<dbReference type="Gene3D" id="1.20.140.10">
    <property type="entry name" value="Butyryl-CoA Dehydrogenase, subunit A, domain 3"/>
    <property type="match status" value="1"/>
</dbReference>
<dbReference type="SUPFAM" id="SSF56645">
    <property type="entry name" value="Acyl-CoA dehydrogenase NM domain-like"/>
    <property type="match status" value="1"/>
</dbReference>
<feature type="domain" description="Adaptive response protein AidB N-terminal" evidence="8">
    <location>
        <begin position="13"/>
        <end position="165"/>
    </location>
</feature>
<name>A0ABV6A240_9PSEU</name>
<dbReference type="InterPro" id="IPR009075">
    <property type="entry name" value="AcylCo_DH/oxidase_C"/>
</dbReference>
<dbReference type="InterPro" id="IPR006091">
    <property type="entry name" value="Acyl-CoA_Oxase/DH_mid-dom"/>
</dbReference>
<evidence type="ECO:0000256" key="2">
    <source>
        <dbReference type="ARBA" id="ARBA00009347"/>
    </source>
</evidence>
<protein>
    <submittedName>
        <fullName evidence="9">Acyl-CoA dehydrogenase family protein</fullName>
    </submittedName>
</protein>
<dbReference type="InterPro" id="IPR006089">
    <property type="entry name" value="Acyl-CoA_DH_CS"/>
</dbReference>
<proteinExistence type="inferred from homology"/>
<dbReference type="Pfam" id="PF02770">
    <property type="entry name" value="Acyl-CoA_dh_M"/>
    <property type="match status" value="1"/>
</dbReference>
<keyword evidence="5" id="KW-0560">Oxidoreductase</keyword>
<accession>A0ABV6A240</accession>
<dbReference type="InterPro" id="IPR009100">
    <property type="entry name" value="AcylCoA_DH/oxidase_NM_dom_sf"/>
</dbReference>
<evidence type="ECO:0000256" key="1">
    <source>
        <dbReference type="ARBA" id="ARBA00001974"/>
    </source>
</evidence>
<dbReference type="InterPro" id="IPR052904">
    <property type="entry name" value="Acyl-CoA_dehydrogenase-like"/>
</dbReference>
<dbReference type="InterPro" id="IPR041504">
    <property type="entry name" value="AidB_N"/>
</dbReference>